<evidence type="ECO:0000256" key="1">
    <source>
        <dbReference type="ARBA" id="ARBA00010090"/>
    </source>
</evidence>
<dbReference type="GO" id="GO:0042157">
    <property type="term" value="P:lipoprotein metabolic process"/>
    <property type="evidence" value="ECO:0007669"/>
    <property type="project" value="InterPro"/>
</dbReference>
<name>A0A8C2VVA7_CHILA</name>
<gene>
    <name evidence="2" type="primary">LOC102015618</name>
</gene>
<comment type="similarity">
    <text evidence="1">Belongs to the apolipoprotein L family.</text>
</comment>
<evidence type="ECO:0000313" key="3">
    <source>
        <dbReference type="Proteomes" id="UP000694398"/>
    </source>
</evidence>
<evidence type="ECO:0000313" key="2">
    <source>
        <dbReference type="Ensembl" id="ENSCLAP00000021195.1"/>
    </source>
</evidence>
<dbReference type="InterPro" id="IPR008405">
    <property type="entry name" value="ApoL"/>
</dbReference>
<dbReference type="GO" id="GO:0016020">
    <property type="term" value="C:membrane"/>
    <property type="evidence" value="ECO:0007669"/>
    <property type="project" value="TreeGrafter"/>
</dbReference>
<dbReference type="AlphaFoldDB" id="A0A8C2VVA7"/>
<sequence>MATAGNEAGAPSPDSDSFVEVDIEHILDTLSIEDVQQLLNEGFTWETLMEITDWLRSPLRGAPAMLPRSSLEWYSQREEADAVREALTEPEADSDEDFQAREMFLNAFPLVKKEMQEGIAKLYTLAEKVDKLHKDCTIINMVASSSSAVSGILTILSLALAPATARGSLLLSAAGKGFRAAAAVTAVSASILDHSSRLSAQAEAGRLLSSSTDTEKEVLQFVNEVKPSVVSATRMFMQAFEDIEKSISATNVVKSKPRLLAKANHLMRTGEISTRSAEKVKKTLGGTVLAMSKKARIRGAEDAGVALLKDVFNLVRDSVHLQEGAKTESAAELRKQAQVLERKLEKLIQIHESLQ</sequence>
<dbReference type="GO" id="GO:0006869">
    <property type="term" value="P:lipid transport"/>
    <property type="evidence" value="ECO:0007669"/>
    <property type="project" value="InterPro"/>
</dbReference>
<dbReference type="Ensembl" id="ENSCLAT00000021396.1">
    <property type="protein sequence ID" value="ENSCLAP00000021195.1"/>
    <property type="gene ID" value="ENSCLAG00000014514.1"/>
</dbReference>
<dbReference type="PANTHER" id="PTHR14096">
    <property type="entry name" value="APOLIPOPROTEIN L"/>
    <property type="match status" value="1"/>
</dbReference>
<organism evidence="2 3">
    <name type="scientific">Chinchilla lanigera</name>
    <name type="common">Long-tailed chinchilla</name>
    <name type="synonym">Chinchilla villidera</name>
    <dbReference type="NCBI Taxonomy" id="34839"/>
    <lineage>
        <taxon>Eukaryota</taxon>
        <taxon>Metazoa</taxon>
        <taxon>Chordata</taxon>
        <taxon>Craniata</taxon>
        <taxon>Vertebrata</taxon>
        <taxon>Euteleostomi</taxon>
        <taxon>Mammalia</taxon>
        <taxon>Eutheria</taxon>
        <taxon>Euarchontoglires</taxon>
        <taxon>Glires</taxon>
        <taxon>Rodentia</taxon>
        <taxon>Hystricomorpha</taxon>
        <taxon>Chinchillidae</taxon>
        <taxon>Chinchilla</taxon>
    </lineage>
</organism>
<reference evidence="2" key="1">
    <citation type="submission" date="2025-08" db="UniProtKB">
        <authorList>
            <consortium name="Ensembl"/>
        </authorList>
    </citation>
    <scope>IDENTIFICATION</scope>
</reference>
<dbReference type="Pfam" id="PF05461">
    <property type="entry name" value="ApoL"/>
    <property type="match status" value="1"/>
</dbReference>
<reference evidence="2" key="2">
    <citation type="submission" date="2025-09" db="UniProtKB">
        <authorList>
            <consortium name="Ensembl"/>
        </authorList>
    </citation>
    <scope>IDENTIFICATION</scope>
</reference>
<dbReference type="PANTHER" id="PTHR14096:SF27">
    <property type="entry name" value="APOLIPOPROTEIN L2"/>
    <property type="match status" value="1"/>
</dbReference>
<dbReference type="GO" id="GO:0005576">
    <property type="term" value="C:extracellular region"/>
    <property type="evidence" value="ECO:0007669"/>
    <property type="project" value="InterPro"/>
</dbReference>
<protein>
    <submittedName>
        <fullName evidence="2">Apolipoprotein L2-like</fullName>
    </submittedName>
</protein>
<keyword evidence="3" id="KW-1185">Reference proteome</keyword>
<dbReference type="Proteomes" id="UP000694398">
    <property type="component" value="Unassembled WGS sequence"/>
</dbReference>
<accession>A0A8C2VVA7</accession>
<proteinExistence type="inferred from homology"/>
<dbReference type="GeneTree" id="ENSGT01030000234599"/>
<dbReference type="RefSeq" id="XP_005379205.1">
    <property type="nucleotide sequence ID" value="XM_005379148.2"/>
</dbReference>
<dbReference type="OrthoDB" id="6363454at2759"/>
<dbReference type="GO" id="GO:0008289">
    <property type="term" value="F:lipid binding"/>
    <property type="evidence" value="ECO:0007669"/>
    <property type="project" value="InterPro"/>
</dbReference>
<dbReference type="GeneID" id="102015618"/>